<evidence type="ECO:0000313" key="3">
    <source>
        <dbReference type="Proteomes" id="UP000799118"/>
    </source>
</evidence>
<keyword evidence="1" id="KW-1133">Transmembrane helix</keyword>
<name>A0A6A4HAA1_9AGAR</name>
<dbReference type="AlphaFoldDB" id="A0A6A4HAA1"/>
<keyword evidence="1" id="KW-0812">Transmembrane</keyword>
<organism evidence="2 3">
    <name type="scientific">Gymnopus androsaceus JB14</name>
    <dbReference type="NCBI Taxonomy" id="1447944"/>
    <lineage>
        <taxon>Eukaryota</taxon>
        <taxon>Fungi</taxon>
        <taxon>Dikarya</taxon>
        <taxon>Basidiomycota</taxon>
        <taxon>Agaricomycotina</taxon>
        <taxon>Agaricomycetes</taxon>
        <taxon>Agaricomycetidae</taxon>
        <taxon>Agaricales</taxon>
        <taxon>Marasmiineae</taxon>
        <taxon>Omphalotaceae</taxon>
        <taxon>Gymnopus</taxon>
    </lineage>
</organism>
<gene>
    <name evidence="2" type="ORF">BT96DRAFT_183047</name>
</gene>
<dbReference type="Proteomes" id="UP000799118">
    <property type="component" value="Unassembled WGS sequence"/>
</dbReference>
<proteinExistence type="predicted"/>
<keyword evidence="1" id="KW-0472">Membrane</keyword>
<keyword evidence="3" id="KW-1185">Reference proteome</keyword>
<accession>A0A6A4HAA1</accession>
<protein>
    <submittedName>
        <fullName evidence="2">Uncharacterized protein</fullName>
    </submittedName>
</protein>
<feature type="transmembrane region" description="Helical" evidence="1">
    <location>
        <begin position="84"/>
        <end position="102"/>
    </location>
</feature>
<dbReference type="EMBL" id="ML769547">
    <property type="protein sequence ID" value="KAE9394558.1"/>
    <property type="molecule type" value="Genomic_DNA"/>
</dbReference>
<sequence>MPMSRCYDQDTRSMVTSSIRHTFLWPSPSSPKSKPRREWRGLLTEDPGPSTTTITHGSGLLWTCSLSSRTYASHLCARNNTRSFFGFSYVGAFLSPYAHSILPLPFTSSIHAVLISLAFALALRCSSLSITFVQVLYAFIPSIVVNSK</sequence>
<evidence type="ECO:0000256" key="1">
    <source>
        <dbReference type="SAM" id="Phobius"/>
    </source>
</evidence>
<reference evidence="2" key="1">
    <citation type="journal article" date="2019" name="Environ. Microbiol.">
        <title>Fungal ecological strategies reflected in gene transcription - a case study of two litter decomposers.</title>
        <authorList>
            <person name="Barbi F."/>
            <person name="Kohler A."/>
            <person name="Barry K."/>
            <person name="Baskaran P."/>
            <person name="Daum C."/>
            <person name="Fauchery L."/>
            <person name="Ihrmark K."/>
            <person name="Kuo A."/>
            <person name="LaButti K."/>
            <person name="Lipzen A."/>
            <person name="Morin E."/>
            <person name="Grigoriev I.V."/>
            <person name="Henrissat B."/>
            <person name="Lindahl B."/>
            <person name="Martin F."/>
        </authorList>
    </citation>
    <scope>NUCLEOTIDE SEQUENCE</scope>
    <source>
        <strain evidence="2">JB14</strain>
    </source>
</reference>
<evidence type="ECO:0000313" key="2">
    <source>
        <dbReference type="EMBL" id="KAE9394558.1"/>
    </source>
</evidence>
<feature type="transmembrane region" description="Helical" evidence="1">
    <location>
        <begin position="114"/>
        <end position="140"/>
    </location>
</feature>